<dbReference type="Proteomes" id="UP000646579">
    <property type="component" value="Unassembled WGS sequence"/>
</dbReference>
<dbReference type="SUPFAM" id="SSF51658">
    <property type="entry name" value="Xylose isomerase-like"/>
    <property type="match status" value="1"/>
</dbReference>
<sequence>MSTDRIAVSSWSLHRRLGVTFPHDLDTRAVGPRQETFGAPAIALVELPQEVARHEIQRLELCSFHLAERGAGYLDDLRGALADAGVALQTLLIEAGDISDANTTRRDRRWITDWVETAVMLGAENARVIAGKQKAGPDTLARSAEALLEIANNHAGAPINIVTENWFDLLATPSDVLDLLDRTEGQIGLNADFGNWQGAGKYDDLAEIFGRASLCHAKAYFAGGKLDERDYGRCIEVAEEAGYTGPYTLIFDSESPAEWDGVIREKEFVLSQLGA</sequence>
<gene>
    <name evidence="2" type="ORF">GCM10007989_29690</name>
</gene>
<evidence type="ECO:0000259" key="1">
    <source>
        <dbReference type="Pfam" id="PF01261"/>
    </source>
</evidence>
<dbReference type="RefSeq" id="WP_189426502.1">
    <property type="nucleotide sequence ID" value="NZ_BMZE01000003.1"/>
</dbReference>
<comment type="caution">
    <text evidence="2">The sequence shown here is derived from an EMBL/GenBank/DDBJ whole genome shotgun (WGS) entry which is preliminary data.</text>
</comment>
<protein>
    <recommendedName>
        <fullName evidence="1">Xylose isomerase-like TIM barrel domain-containing protein</fullName>
    </recommendedName>
</protein>
<dbReference type="InterPro" id="IPR036237">
    <property type="entry name" value="Xyl_isomerase-like_sf"/>
</dbReference>
<name>A0A918VXJ1_9HYPH</name>
<dbReference type="Gene3D" id="3.20.20.150">
    <property type="entry name" value="Divalent-metal-dependent TIM barrel enzymes"/>
    <property type="match status" value="1"/>
</dbReference>
<dbReference type="EMBL" id="BMZE01000003">
    <property type="protein sequence ID" value="GHA31686.1"/>
    <property type="molecule type" value="Genomic_DNA"/>
</dbReference>
<evidence type="ECO:0000313" key="2">
    <source>
        <dbReference type="EMBL" id="GHA31686.1"/>
    </source>
</evidence>
<dbReference type="InterPro" id="IPR050312">
    <property type="entry name" value="IolE/XylAMocC-like"/>
</dbReference>
<accession>A0A918VXJ1</accession>
<dbReference type="PANTHER" id="PTHR12110">
    <property type="entry name" value="HYDROXYPYRUVATE ISOMERASE"/>
    <property type="match status" value="1"/>
</dbReference>
<proteinExistence type="predicted"/>
<reference evidence="2" key="2">
    <citation type="submission" date="2020-09" db="EMBL/GenBank/DDBJ databases">
        <authorList>
            <person name="Sun Q."/>
            <person name="Kim S."/>
        </authorList>
    </citation>
    <scope>NUCLEOTIDE SEQUENCE</scope>
    <source>
        <strain evidence="2">KCTC 32437</strain>
    </source>
</reference>
<dbReference type="Pfam" id="PF01261">
    <property type="entry name" value="AP_endonuc_2"/>
    <property type="match status" value="1"/>
</dbReference>
<dbReference type="AlphaFoldDB" id="A0A918VXJ1"/>
<organism evidence="2 3">
    <name type="scientific">Devosia pacifica</name>
    <dbReference type="NCBI Taxonomy" id="1335967"/>
    <lineage>
        <taxon>Bacteria</taxon>
        <taxon>Pseudomonadati</taxon>
        <taxon>Pseudomonadota</taxon>
        <taxon>Alphaproteobacteria</taxon>
        <taxon>Hyphomicrobiales</taxon>
        <taxon>Devosiaceae</taxon>
        <taxon>Devosia</taxon>
    </lineage>
</organism>
<dbReference type="PANTHER" id="PTHR12110:SF53">
    <property type="entry name" value="BLR5974 PROTEIN"/>
    <property type="match status" value="1"/>
</dbReference>
<keyword evidence="3" id="KW-1185">Reference proteome</keyword>
<evidence type="ECO:0000313" key="3">
    <source>
        <dbReference type="Proteomes" id="UP000646579"/>
    </source>
</evidence>
<feature type="domain" description="Xylose isomerase-like TIM barrel" evidence="1">
    <location>
        <begin position="70"/>
        <end position="249"/>
    </location>
</feature>
<dbReference type="InterPro" id="IPR013022">
    <property type="entry name" value="Xyl_isomerase-like_TIM-brl"/>
</dbReference>
<reference evidence="2" key="1">
    <citation type="journal article" date="2014" name="Int. J. Syst. Evol. Microbiol.">
        <title>Complete genome sequence of Corynebacterium casei LMG S-19264T (=DSM 44701T), isolated from a smear-ripened cheese.</title>
        <authorList>
            <consortium name="US DOE Joint Genome Institute (JGI-PGF)"/>
            <person name="Walter F."/>
            <person name="Albersmeier A."/>
            <person name="Kalinowski J."/>
            <person name="Ruckert C."/>
        </authorList>
    </citation>
    <scope>NUCLEOTIDE SEQUENCE</scope>
    <source>
        <strain evidence="2">KCTC 32437</strain>
    </source>
</reference>